<organism evidence="1 2">
    <name type="scientific">Truepera radiovictrix (strain DSM 17093 / CIP 108686 / LMG 22925 / RQ-24)</name>
    <dbReference type="NCBI Taxonomy" id="649638"/>
    <lineage>
        <taxon>Bacteria</taxon>
        <taxon>Thermotogati</taxon>
        <taxon>Deinococcota</taxon>
        <taxon>Deinococci</taxon>
        <taxon>Trueperales</taxon>
        <taxon>Trueperaceae</taxon>
        <taxon>Truepera</taxon>
    </lineage>
</organism>
<dbReference type="eggNOG" id="COG4704">
    <property type="taxonomic scope" value="Bacteria"/>
</dbReference>
<sequence length="138" mass="14340">MGLLVGCGELSYTGTISGTVTAPAGGDVAGTRVIACYRNERDCETFETLVTQSGPSASYRISGLPRGSFGVYALKDVDNDGRADGDGDFYGVYAPDPRFVTQVTPPAEGVDITMYVLSGVTQPPLEAPPAVRESVSAP</sequence>
<dbReference type="Proteomes" id="UP000000379">
    <property type="component" value="Chromosome"/>
</dbReference>
<keyword evidence="2" id="KW-1185">Reference proteome</keyword>
<evidence type="ECO:0000313" key="1">
    <source>
        <dbReference type="EMBL" id="ADI15753.1"/>
    </source>
</evidence>
<protein>
    <submittedName>
        <fullName evidence="1">Uncharacterized protein</fullName>
    </submittedName>
</protein>
<dbReference type="EMBL" id="CP002049">
    <property type="protein sequence ID" value="ADI15753.1"/>
    <property type="molecule type" value="Genomic_DNA"/>
</dbReference>
<dbReference type="AlphaFoldDB" id="D7CUG8"/>
<name>D7CUG8_TRURR</name>
<reference evidence="2" key="1">
    <citation type="submission" date="2010-05" db="EMBL/GenBank/DDBJ databases">
        <title>The complete genome of Truepera radiovictris DSM 17093.</title>
        <authorList>
            <consortium name="US DOE Joint Genome Institute (JGI-PGF)"/>
            <person name="Lucas S."/>
            <person name="Copeland A."/>
            <person name="Lapidus A."/>
            <person name="Glavina del Rio T."/>
            <person name="Dalin E."/>
            <person name="Tice H."/>
            <person name="Bruce D."/>
            <person name="Goodwin L."/>
            <person name="Pitluck S."/>
            <person name="Kyrpides N."/>
            <person name="Mavromatis K."/>
            <person name="Ovchinnikova G."/>
            <person name="Munk A.C."/>
            <person name="Detter J.C."/>
            <person name="Han C."/>
            <person name="Tapia R."/>
            <person name="Land M."/>
            <person name="Hauser L."/>
            <person name="Markowitz V."/>
            <person name="Cheng J.-F."/>
            <person name="Hugenholtz P."/>
            <person name="Woyke T."/>
            <person name="Wu D."/>
            <person name="Tindall B."/>
            <person name="Pomrenke H.G."/>
            <person name="Brambilla E."/>
            <person name="Klenk H.-P."/>
            <person name="Eisen J.A."/>
        </authorList>
    </citation>
    <scope>NUCLEOTIDE SEQUENCE [LARGE SCALE GENOMIC DNA]</scope>
    <source>
        <strain evidence="2">DSM 17093 / CIP 108686 / LMG 22925 / RQ-24</strain>
    </source>
</reference>
<accession>D7CUG8</accession>
<proteinExistence type="predicted"/>
<reference evidence="1 2" key="2">
    <citation type="journal article" date="2011" name="Stand. Genomic Sci.">
        <title>Complete genome sequence of Truepera radiovictrix type strain (RQ-24).</title>
        <authorList>
            <person name="Ivanova N."/>
            <person name="Rohde C."/>
            <person name="Munk C."/>
            <person name="Nolan M."/>
            <person name="Lucas S."/>
            <person name="Del Rio T.G."/>
            <person name="Tice H."/>
            <person name="Deshpande S."/>
            <person name="Cheng J.F."/>
            <person name="Tapia R."/>
            <person name="Han C."/>
            <person name="Goodwin L."/>
            <person name="Pitluck S."/>
            <person name="Liolios K."/>
            <person name="Mavromatis K."/>
            <person name="Mikhailova N."/>
            <person name="Pati A."/>
            <person name="Chen A."/>
            <person name="Palaniappan K."/>
            <person name="Land M."/>
            <person name="Hauser L."/>
            <person name="Chang Y.J."/>
            <person name="Jeffries C.D."/>
            <person name="Brambilla E."/>
            <person name="Rohde M."/>
            <person name="Goker M."/>
            <person name="Tindall B.J."/>
            <person name="Woyke T."/>
            <person name="Bristow J."/>
            <person name="Eisen J.A."/>
            <person name="Markowitz V."/>
            <person name="Hugenholtz P."/>
            <person name="Kyrpides N.C."/>
            <person name="Klenk H.P."/>
            <person name="Lapidus A."/>
        </authorList>
    </citation>
    <scope>NUCLEOTIDE SEQUENCE [LARGE SCALE GENOMIC DNA]</scope>
    <source>
        <strain evidence="2">DSM 17093 / CIP 108686 / LMG 22925 / RQ-24</strain>
    </source>
</reference>
<dbReference type="HOGENOM" id="CLU_1854352_0_0_0"/>
<evidence type="ECO:0000313" key="2">
    <source>
        <dbReference type="Proteomes" id="UP000000379"/>
    </source>
</evidence>
<gene>
    <name evidence="1" type="ordered locus">Trad_2648</name>
</gene>
<dbReference type="KEGG" id="tra:Trad_2648"/>